<protein>
    <submittedName>
        <fullName evidence="2">Uncharacterized protein</fullName>
    </submittedName>
</protein>
<keyword evidence="3" id="KW-1185">Reference proteome</keyword>
<name>A0ABQ4RQC3_9HYPH</name>
<evidence type="ECO:0000313" key="2">
    <source>
        <dbReference type="EMBL" id="GJD92956.1"/>
    </source>
</evidence>
<dbReference type="EMBL" id="BPQP01000002">
    <property type="protein sequence ID" value="GJD92956.1"/>
    <property type="molecule type" value="Genomic_DNA"/>
</dbReference>
<gene>
    <name evidence="2" type="ORF">OCOJLMKI_0140</name>
</gene>
<evidence type="ECO:0000313" key="3">
    <source>
        <dbReference type="Proteomes" id="UP001055125"/>
    </source>
</evidence>
<proteinExistence type="predicted"/>
<sequence length="111" mass="12524">MGTIVPAPWNFGGSDQQKRAEARSEAHRAIAEAFHNRDELLELSSAAYRGPLELARRLQRSDHGVLSDSQDMTLHQWWGVLYGEGTVPEDPYPVSYCYEIQRIAPFVASLH</sequence>
<evidence type="ECO:0000256" key="1">
    <source>
        <dbReference type="SAM" id="MobiDB-lite"/>
    </source>
</evidence>
<reference evidence="2" key="2">
    <citation type="submission" date="2021-08" db="EMBL/GenBank/DDBJ databases">
        <authorList>
            <person name="Tani A."/>
            <person name="Ola A."/>
            <person name="Ogura Y."/>
            <person name="Katsura K."/>
            <person name="Hayashi T."/>
        </authorList>
    </citation>
    <scope>NUCLEOTIDE SEQUENCE</scope>
    <source>
        <strain evidence="2">DSM 19015</strain>
    </source>
</reference>
<comment type="caution">
    <text evidence="2">The sequence shown here is derived from an EMBL/GenBank/DDBJ whole genome shotgun (WGS) entry which is preliminary data.</text>
</comment>
<reference evidence="2" key="1">
    <citation type="journal article" date="2021" name="Front. Microbiol.">
        <title>Comprehensive Comparative Genomics and Phenotyping of Methylobacterium Species.</title>
        <authorList>
            <person name="Alessa O."/>
            <person name="Ogura Y."/>
            <person name="Fujitani Y."/>
            <person name="Takami H."/>
            <person name="Hayashi T."/>
            <person name="Sahin N."/>
            <person name="Tani A."/>
        </authorList>
    </citation>
    <scope>NUCLEOTIDE SEQUENCE</scope>
    <source>
        <strain evidence="2">DSM 19015</strain>
    </source>
</reference>
<accession>A0ABQ4RQC3</accession>
<dbReference type="RefSeq" id="WP_238242102.1">
    <property type="nucleotide sequence ID" value="NZ_BPQP01000002.1"/>
</dbReference>
<feature type="region of interest" description="Disordered" evidence="1">
    <location>
        <begin position="1"/>
        <end position="24"/>
    </location>
</feature>
<organism evidence="2 3">
    <name type="scientific">Methylobacterium iners</name>
    <dbReference type="NCBI Taxonomy" id="418707"/>
    <lineage>
        <taxon>Bacteria</taxon>
        <taxon>Pseudomonadati</taxon>
        <taxon>Pseudomonadota</taxon>
        <taxon>Alphaproteobacteria</taxon>
        <taxon>Hyphomicrobiales</taxon>
        <taxon>Methylobacteriaceae</taxon>
        <taxon>Methylobacterium</taxon>
    </lineage>
</organism>
<dbReference type="Proteomes" id="UP001055125">
    <property type="component" value="Unassembled WGS sequence"/>
</dbReference>